<dbReference type="InterPro" id="IPR001650">
    <property type="entry name" value="Helicase_C-like"/>
</dbReference>
<dbReference type="CDD" id="cd18785">
    <property type="entry name" value="SF2_C"/>
    <property type="match status" value="1"/>
</dbReference>
<dbReference type="PANTHER" id="PTHR47396:SF1">
    <property type="entry name" value="ATP-DEPENDENT HELICASE IRC3-RELATED"/>
    <property type="match status" value="1"/>
</dbReference>
<dbReference type="Proteomes" id="UP000295390">
    <property type="component" value="Unassembled WGS sequence"/>
</dbReference>
<dbReference type="CDD" id="cd17926">
    <property type="entry name" value="DEXHc_RE"/>
    <property type="match status" value="1"/>
</dbReference>
<protein>
    <submittedName>
        <fullName evidence="2">Superfamily II DNA or RNA helicase</fullName>
    </submittedName>
</protein>
<dbReference type="InterPro" id="IPR027417">
    <property type="entry name" value="P-loop_NTPase"/>
</dbReference>
<evidence type="ECO:0000313" key="2">
    <source>
        <dbReference type="EMBL" id="TDQ25746.1"/>
    </source>
</evidence>
<dbReference type="OrthoDB" id="9759819at2"/>
<dbReference type="EMBL" id="SNYH01000004">
    <property type="protein sequence ID" value="TDQ25746.1"/>
    <property type="molecule type" value="Genomic_DNA"/>
</dbReference>
<keyword evidence="2" id="KW-0067">ATP-binding</keyword>
<organism evidence="2 3">
    <name type="scientific">Tenacibaculum caenipelagi</name>
    <dbReference type="NCBI Taxonomy" id="1325435"/>
    <lineage>
        <taxon>Bacteria</taxon>
        <taxon>Pseudomonadati</taxon>
        <taxon>Bacteroidota</taxon>
        <taxon>Flavobacteriia</taxon>
        <taxon>Flavobacteriales</taxon>
        <taxon>Flavobacteriaceae</taxon>
        <taxon>Tenacibaculum</taxon>
    </lineage>
</organism>
<keyword evidence="2" id="KW-0547">Nucleotide-binding</keyword>
<gene>
    <name evidence="2" type="ORF">DFQ07_2177</name>
</gene>
<evidence type="ECO:0000313" key="3">
    <source>
        <dbReference type="Proteomes" id="UP000295390"/>
    </source>
</evidence>
<dbReference type="RefSeq" id="WP_133536609.1">
    <property type="nucleotide sequence ID" value="NZ_SNYH01000004.1"/>
</dbReference>
<keyword evidence="2" id="KW-0347">Helicase</keyword>
<dbReference type="Pfam" id="PF04851">
    <property type="entry name" value="ResIII"/>
    <property type="match status" value="1"/>
</dbReference>
<dbReference type="PANTHER" id="PTHR47396">
    <property type="entry name" value="TYPE I RESTRICTION ENZYME ECOKI R PROTEIN"/>
    <property type="match status" value="1"/>
</dbReference>
<dbReference type="PROSITE" id="PS51192">
    <property type="entry name" value="HELICASE_ATP_BIND_1"/>
    <property type="match status" value="1"/>
</dbReference>
<reference evidence="2 3" key="1">
    <citation type="submission" date="2019-03" db="EMBL/GenBank/DDBJ databases">
        <title>Genomic Encyclopedia of Type Strains, Phase III (KMG-III): the genomes of soil and plant-associated and newly described type strains.</title>
        <authorList>
            <person name="Whitman W."/>
        </authorList>
    </citation>
    <scope>NUCLEOTIDE SEQUENCE [LARGE SCALE GENOMIC DNA]</scope>
    <source>
        <strain evidence="2 3">CECT 8283</strain>
    </source>
</reference>
<dbReference type="SMART" id="SM00490">
    <property type="entry name" value="HELICc"/>
    <property type="match status" value="1"/>
</dbReference>
<proteinExistence type="predicted"/>
<dbReference type="SUPFAM" id="SSF52540">
    <property type="entry name" value="P-loop containing nucleoside triphosphate hydrolases"/>
    <property type="match status" value="1"/>
</dbReference>
<feature type="domain" description="Helicase ATP-binding" evidence="1">
    <location>
        <begin position="141"/>
        <end position="312"/>
    </location>
</feature>
<dbReference type="InterPro" id="IPR050742">
    <property type="entry name" value="Helicase_Restrict-Modif_Enz"/>
</dbReference>
<dbReference type="GO" id="GO:0005829">
    <property type="term" value="C:cytosol"/>
    <property type="evidence" value="ECO:0007669"/>
    <property type="project" value="TreeGrafter"/>
</dbReference>
<dbReference type="GO" id="GO:0016787">
    <property type="term" value="F:hydrolase activity"/>
    <property type="evidence" value="ECO:0007669"/>
    <property type="project" value="InterPro"/>
</dbReference>
<dbReference type="InterPro" id="IPR014001">
    <property type="entry name" value="Helicase_ATP-bd"/>
</dbReference>
<sequence>MINIKLPELKKIYWQKVGTKNISKQLLEPSSKLEYNFVSSHRSYTLIENSGIQYCLCNNPDTMPDGFDYVLLTNKKATEERLENNEIKFKKWIKHPKIKEFTTDEIIESWKGNFSFVEEDLQEGINGLREPQIAALYSILSHLKISDEIGTVVMPTGTGKTETMLTTLIANRCEKIIITVPSDALRTQIFNKFYTLGLLKKFGIVNEKALNPRVGILQQNFTESEELLEFINECNVVVTTMSILSKNSNELLSLLSENFSHLFIDEAHHSEARSWNRVRLFFNESKILQFTATPFRNDRKRVDGKIIFNFSLKKAQEQGYFKPINFLPIREYDFKKGDKIIADKAVEKLREDIASGYNHILMARCENKSRAKEIFEIYEEFEDLNPVMVHSSIANKKEILESIVNCEHKIIVAVDMLGEGFDLPQLKIAAFHDIRKSLPITLQFAGRFTRTSHDDELGNATFIANLADSNVENELSELYAQDSDWNSLLSTLSSDEIEEQIDFNEFIDGFQYLESSKIPFQNIRFALSTVVYKNNFDKDDPNINVDETYNLKKFKKGIKGYDDLEYKFSDYNESAKTLVLITAGKSEVEWVNYKEVFGLNWQLTVLYYDTDSNLLFIHSSDKSSLYKDLANAVLYDKAIMINQLNVFKSFYDIKRVSLQNVGLKEFLNRKIRFTMRVGTDIEEALSIAEQQRGQKAFVFGSGYDEGDKITLGCSYKGRIWSYLRNDLRGFIKWCNKLGQKLIDETIDPNQVLKETLIPQIVSEIPKIYPTHIDWDDNFYDNSESRVSFVIENQEFSLTYCSIELLNANANGEITFEINTPTNSIKFKKELFEETIGENQVANFRIVKTSVNNGEIIIGTKKLDLTEYLNAYPPIVWFADGSRLEGNEYVELKQIILPYPTENLIAWDWSNVDLSKEAQGVVPLRTDSIQYVTIQKLIAEDYDIVYDDDYSGEIADVIAIKEFDKRIDIQFYHLKFAKDGNVNTRIDNFYEVCGQAQKSIHWKHKKGTEFFEHLLKRKTKVRTGNERSRIEKGTTEDLERLLTIAKNKKPMNFEVFIVQPSLSKQNVSENIMTLLGVTENYLKEVGNIDLKVIVNE</sequence>
<evidence type="ECO:0000259" key="1">
    <source>
        <dbReference type="PROSITE" id="PS51192"/>
    </source>
</evidence>
<dbReference type="InterPro" id="IPR006935">
    <property type="entry name" value="Helicase/UvrB_N"/>
</dbReference>
<accession>A0A4R6TF43</accession>
<name>A0A4R6TF43_9FLAO</name>
<keyword evidence="3" id="KW-1185">Reference proteome</keyword>
<comment type="caution">
    <text evidence="2">The sequence shown here is derived from an EMBL/GenBank/DDBJ whole genome shotgun (WGS) entry which is preliminary data.</text>
</comment>
<dbReference type="GO" id="GO:0004386">
    <property type="term" value="F:helicase activity"/>
    <property type="evidence" value="ECO:0007669"/>
    <property type="project" value="UniProtKB-KW"/>
</dbReference>
<dbReference type="AlphaFoldDB" id="A0A4R6TF43"/>
<dbReference type="GO" id="GO:0005524">
    <property type="term" value="F:ATP binding"/>
    <property type="evidence" value="ECO:0007669"/>
    <property type="project" value="InterPro"/>
</dbReference>
<dbReference type="SMART" id="SM00487">
    <property type="entry name" value="DEXDc"/>
    <property type="match status" value="1"/>
</dbReference>
<dbReference type="Gene3D" id="3.40.50.300">
    <property type="entry name" value="P-loop containing nucleotide triphosphate hydrolases"/>
    <property type="match status" value="2"/>
</dbReference>
<dbReference type="Pfam" id="PF00271">
    <property type="entry name" value="Helicase_C"/>
    <property type="match status" value="1"/>
</dbReference>
<dbReference type="GO" id="GO:0003677">
    <property type="term" value="F:DNA binding"/>
    <property type="evidence" value="ECO:0007669"/>
    <property type="project" value="InterPro"/>
</dbReference>
<keyword evidence="2" id="KW-0378">Hydrolase</keyword>